<dbReference type="RefSeq" id="WP_097174750.1">
    <property type="nucleotide sequence ID" value="NZ_OBML01000005.1"/>
</dbReference>
<evidence type="ECO:0000313" key="2">
    <source>
        <dbReference type="Proteomes" id="UP000219331"/>
    </source>
</evidence>
<sequence>MRYAIYFTPDAGHPLVRAAEDWLGRSVFGRAVEPADIGGFSPQGRAGLIASAVRYGFHGTLKAPFRLAAGRSENELVAAFDAFCDTTRPIAPVSLKLSDLDGFFALTPAGPVDELNGLASGIVRYFEPFRAPLTEAEIARRRPEKLSPQQRKLLETWGYPYIFDAFRFHMTLSDRLDGETAVAVRRALDEQFDALVATPVAFARLAIFAEPAPGAPFICLHQAPLAGTGG</sequence>
<protein>
    <submittedName>
        <fullName evidence="1">Putative phosphonate metabolism protein</fullName>
    </submittedName>
</protein>
<dbReference type="NCBIfam" id="TIGR03223">
    <property type="entry name" value="Phn_opern_protn"/>
    <property type="match status" value="1"/>
</dbReference>
<dbReference type="InterPro" id="IPR009389">
    <property type="entry name" value="DUF1045"/>
</dbReference>
<dbReference type="Pfam" id="PF06299">
    <property type="entry name" value="DUF1045"/>
    <property type="match status" value="1"/>
</dbReference>
<gene>
    <name evidence="1" type="ORF">SAMN05421512_10511</name>
</gene>
<proteinExistence type="predicted"/>
<organism evidence="1 2">
    <name type="scientific">Stappia indica</name>
    <dbReference type="NCBI Taxonomy" id="538381"/>
    <lineage>
        <taxon>Bacteria</taxon>
        <taxon>Pseudomonadati</taxon>
        <taxon>Pseudomonadota</taxon>
        <taxon>Alphaproteobacteria</taxon>
        <taxon>Hyphomicrobiales</taxon>
        <taxon>Stappiaceae</taxon>
        <taxon>Stappia</taxon>
    </lineage>
</organism>
<dbReference type="PIRSF" id="PIRSF033328">
    <property type="entry name" value="Phest_Mll4975"/>
    <property type="match status" value="1"/>
</dbReference>
<dbReference type="STRING" id="538381.GCA_001696535_02278"/>
<dbReference type="OrthoDB" id="4954742at2"/>
<keyword evidence="2" id="KW-1185">Reference proteome</keyword>
<dbReference type="AlphaFoldDB" id="A0A285SEY3"/>
<dbReference type="Proteomes" id="UP000219331">
    <property type="component" value="Unassembled WGS sequence"/>
</dbReference>
<dbReference type="EMBL" id="OBML01000005">
    <property type="protein sequence ID" value="SOC06141.1"/>
    <property type="molecule type" value="Genomic_DNA"/>
</dbReference>
<reference evidence="1 2" key="1">
    <citation type="submission" date="2017-08" db="EMBL/GenBank/DDBJ databases">
        <authorList>
            <person name="de Groot N.N."/>
        </authorList>
    </citation>
    <scope>NUCLEOTIDE SEQUENCE [LARGE SCALE GENOMIC DNA]</scope>
    <source>
        <strain evidence="1 2">USBA 352</strain>
    </source>
</reference>
<name>A0A285SEY3_9HYPH</name>
<accession>A0A285SEY3</accession>
<evidence type="ECO:0000313" key="1">
    <source>
        <dbReference type="EMBL" id="SOC06141.1"/>
    </source>
</evidence>